<reference evidence="3" key="2">
    <citation type="submission" date="2023-02" db="EMBL/GenBank/DDBJ databases">
        <authorList>
            <person name="Rayyan A."/>
            <person name="Meyer T."/>
            <person name="Kyndt J.A."/>
        </authorList>
    </citation>
    <scope>NUCLEOTIDE SEQUENCE</scope>
    <source>
        <strain evidence="3">DSM 9987</strain>
    </source>
</reference>
<dbReference type="Gene3D" id="3.30.420.40">
    <property type="match status" value="1"/>
</dbReference>
<name>A0ABT5JFS5_RHOTP</name>
<dbReference type="PANTHER" id="PTHR30005">
    <property type="entry name" value="EXOPOLYPHOSPHATASE"/>
    <property type="match status" value="1"/>
</dbReference>
<evidence type="ECO:0000313" key="3">
    <source>
        <dbReference type="EMBL" id="MDC7788149.1"/>
    </source>
</evidence>
<gene>
    <name evidence="3" type="ORF">PQJ73_20870</name>
</gene>
<proteinExistence type="predicted"/>
<feature type="region of interest" description="Disordered" evidence="1">
    <location>
        <begin position="1"/>
        <end position="47"/>
    </location>
</feature>
<dbReference type="PANTHER" id="PTHR30005:SF0">
    <property type="entry name" value="RETROGRADE REGULATION PROTEIN 2"/>
    <property type="match status" value="1"/>
</dbReference>
<dbReference type="InterPro" id="IPR043129">
    <property type="entry name" value="ATPase_NBD"/>
</dbReference>
<comment type="caution">
    <text evidence="3">The sequence shown here is derived from an EMBL/GenBank/DDBJ whole genome shotgun (WGS) entry which is preliminary data.</text>
</comment>
<feature type="compositionally biased region" description="Low complexity" evidence="1">
    <location>
        <begin position="32"/>
        <end position="47"/>
    </location>
</feature>
<dbReference type="Gene3D" id="3.30.420.150">
    <property type="entry name" value="Exopolyphosphatase. Domain 2"/>
    <property type="match status" value="1"/>
</dbReference>
<reference evidence="3" key="1">
    <citation type="journal article" date="2023" name="Microbiol Resour">
        <title>Genome Sequences of Rhodoplanes serenus and Two Thermotolerant Strains, Rhodoplanes tepidamans and 'Rhodoplanes cryptolactis,' Further Refine the Genus.</title>
        <authorList>
            <person name="Rayyan A.A."/>
            <person name="Kyndt J.A."/>
        </authorList>
    </citation>
    <scope>NUCLEOTIDE SEQUENCE</scope>
    <source>
        <strain evidence="3">DSM 9987</strain>
    </source>
</reference>
<dbReference type="SUPFAM" id="SSF53067">
    <property type="entry name" value="Actin-like ATPase domain"/>
    <property type="match status" value="2"/>
</dbReference>
<sequence length="373" mass="39481">MDQEAPTTGLLGSARLGREGASEPPGRSWPQAAGAGSESRPAPAAASAPHWPTYAALDLGTNNCRLLVARPTGSAFRVVDAFSRIIRLGEGVSLTGRIGDAAIARAVDALAVCRDKMRARGVSRARLIATEACRAAENGADFQARISEVVGLDLEIVDQRTEAELAATGCTPLMDPDARGAILFDIGGGSSELVRLSRSEAAGRGPPRPVIQGWVSLPLGVVTLAERFGGVAVDRPTFDAMVTHVGQALTDFVRTHGGDLGGLHLLGTSGTVTTIAGVHLDLPRYDRRRVDGCWLRGHEITAVIDRLMAMGYEQRVANPCIGAERADLVLAGCAILEAIRRAFPCPRLRVADRGLREGMLVKMMRADGVWERG</sequence>
<protein>
    <submittedName>
        <fullName evidence="3">Ppx/GppA phosphatase family protein</fullName>
    </submittedName>
</protein>
<organism evidence="3 4">
    <name type="scientific">Rhodoplanes tepidamans</name>
    <name type="common">Rhodoplanes cryptolactis</name>
    <dbReference type="NCBI Taxonomy" id="200616"/>
    <lineage>
        <taxon>Bacteria</taxon>
        <taxon>Pseudomonadati</taxon>
        <taxon>Pseudomonadota</taxon>
        <taxon>Alphaproteobacteria</taxon>
        <taxon>Hyphomicrobiales</taxon>
        <taxon>Nitrobacteraceae</taxon>
        <taxon>Rhodoplanes</taxon>
    </lineage>
</organism>
<keyword evidence="4" id="KW-1185">Reference proteome</keyword>
<dbReference type="InterPro" id="IPR003695">
    <property type="entry name" value="Ppx_GppA_N"/>
</dbReference>
<accession>A0ABT5JFS5</accession>
<evidence type="ECO:0000313" key="4">
    <source>
        <dbReference type="Proteomes" id="UP001165652"/>
    </source>
</evidence>
<dbReference type="EMBL" id="JAQQLI010000038">
    <property type="protein sequence ID" value="MDC7788149.1"/>
    <property type="molecule type" value="Genomic_DNA"/>
</dbReference>
<dbReference type="CDD" id="cd24054">
    <property type="entry name" value="ASKHA_NBD_AaPPX-GppA_MtPPX2-like"/>
    <property type="match status" value="1"/>
</dbReference>
<dbReference type="Pfam" id="PF02541">
    <property type="entry name" value="Ppx-GppA"/>
    <property type="match status" value="1"/>
</dbReference>
<evidence type="ECO:0000256" key="1">
    <source>
        <dbReference type="SAM" id="MobiDB-lite"/>
    </source>
</evidence>
<dbReference type="RefSeq" id="WP_272778987.1">
    <property type="nucleotide sequence ID" value="NZ_JAQQLI010000038.1"/>
</dbReference>
<evidence type="ECO:0000259" key="2">
    <source>
        <dbReference type="Pfam" id="PF02541"/>
    </source>
</evidence>
<feature type="domain" description="Ppx/GppA phosphatase N-terminal" evidence="2">
    <location>
        <begin position="68"/>
        <end position="365"/>
    </location>
</feature>
<dbReference type="Proteomes" id="UP001165652">
    <property type="component" value="Unassembled WGS sequence"/>
</dbReference>
<dbReference type="InterPro" id="IPR050273">
    <property type="entry name" value="GppA/Ppx_hydrolase"/>
</dbReference>